<evidence type="ECO:0000256" key="1">
    <source>
        <dbReference type="ARBA" id="ARBA00012647"/>
    </source>
</evidence>
<feature type="region of interest" description="Disordered" evidence="4">
    <location>
        <begin position="1"/>
        <end position="27"/>
    </location>
</feature>
<sequence>MLSSSAGLFSPGHMAYESDRDNGAEGEPSIAQMTRTAIEVLRKNPRGYFLMVEGKERNTIDYRNACRPYVMDTHRAARGIVL</sequence>
<comment type="caution">
    <text evidence="5">The sequence shown here is derived from an EMBL/GenBank/DDBJ whole genome shotgun (WGS) entry which is preliminary data.</text>
</comment>
<evidence type="ECO:0000256" key="3">
    <source>
        <dbReference type="PIRSR" id="PIRSR601952-2"/>
    </source>
</evidence>
<evidence type="ECO:0000256" key="2">
    <source>
        <dbReference type="ARBA" id="ARBA00022553"/>
    </source>
</evidence>
<keyword evidence="3" id="KW-0479">Metal-binding</keyword>
<dbReference type="Gene3D" id="3.40.720.10">
    <property type="entry name" value="Alkaline Phosphatase, subunit A"/>
    <property type="match status" value="1"/>
</dbReference>
<reference evidence="5 6" key="1">
    <citation type="journal article" date="2019" name="Sci. Rep.">
        <title>Orb-weaving spider Araneus ventricosus genome elucidates the spidroin gene catalogue.</title>
        <authorList>
            <person name="Kono N."/>
            <person name="Nakamura H."/>
            <person name="Ohtoshi R."/>
            <person name="Moran D.A.P."/>
            <person name="Shinohara A."/>
            <person name="Yoshida Y."/>
            <person name="Fujiwara M."/>
            <person name="Mori M."/>
            <person name="Tomita M."/>
            <person name="Arakawa K."/>
        </authorList>
    </citation>
    <scope>NUCLEOTIDE SEQUENCE [LARGE SCALE GENOMIC DNA]</scope>
</reference>
<accession>A0A4Y2RBV1</accession>
<keyword evidence="3" id="KW-0460">Magnesium</keyword>
<dbReference type="PANTHER" id="PTHR11596">
    <property type="entry name" value="ALKALINE PHOSPHATASE"/>
    <property type="match status" value="1"/>
</dbReference>
<keyword evidence="6" id="KW-1185">Reference proteome</keyword>
<dbReference type="Pfam" id="PF00245">
    <property type="entry name" value="Alk_phosphatase"/>
    <property type="match status" value="1"/>
</dbReference>
<evidence type="ECO:0000313" key="5">
    <source>
        <dbReference type="EMBL" id="GBN73151.1"/>
    </source>
</evidence>
<feature type="binding site" evidence="3">
    <location>
        <position position="53"/>
    </location>
    <ligand>
        <name>Mg(2+)</name>
        <dbReference type="ChEBI" id="CHEBI:18420"/>
    </ligand>
</feature>
<dbReference type="SUPFAM" id="SSF53649">
    <property type="entry name" value="Alkaline phosphatase-like"/>
    <property type="match status" value="1"/>
</dbReference>
<dbReference type="GO" id="GO:0004035">
    <property type="term" value="F:alkaline phosphatase activity"/>
    <property type="evidence" value="ECO:0007669"/>
    <property type="project" value="UniProtKB-EC"/>
</dbReference>
<name>A0A4Y2RBV1_ARAVE</name>
<organism evidence="5 6">
    <name type="scientific">Araneus ventricosus</name>
    <name type="common">Orbweaver spider</name>
    <name type="synonym">Epeira ventricosa</name>
    <dbReference type="NCBI Taxonomy" id="182803"/>
    <lineage>
        <taxon>Eukaryota</taxon>
        <taxon>Metazoa</taxon>
        <taxon>Ecdysozoa</taxon>
        <taxon>Arthropoda</taxon>
        <taxon>Chelicerata</taxon>
        <taxon>Arachnida</taxon>
        <taxon>Araneae</taxon>
        <taxon>Araneomorphae</taxon>
        <taxon>Entelegynae</taxon>
        <taxon>Araneoidea</taxon>
        <taxon>Araneidae</taxon>
        <taxon>Araneus</taxon>
    </lineage>
</organism>
<proteinExistence type="predicted"/>
<protein>
    <recommendedName>
        <fullName evidence="1">alkaline phosphatase</fullName>
        <ecNumber evidence="1">3.1.3.1</ecNumber>
    </recommendedName>
</protein>
<dbReference type="OrthoDB" id="5818554at2759"/>
<comment type="cofactor">
    <cofactor evidence="3">
        <name>Mg(2+)</name>
        <dbReference type="ChEBI" id="CHEBI:18420"/>
    </cofactor>
    <text evidence="3">Binds 1 Mg(2+) ion.</text>
</comment>
<dbReference type="EMBL" id="BGPR01016473">
    <property type="protein sequence ID" value="GBN73151.1"/>
    <property type="molecule type" value="Genomic_DNA"/>
</dbReference>
<dbReference type="PANTHER" id="PTHR11596:SF5">
    <property type="entry name" value="ALKALINE PHOSPHATASE"/>
    <property type="match status" value="1"/>
</dbReference>
<dbReference type="Proteomes" id="UP000499080">
    <property type="component" value="Unassembled WGS sequence"/>
</dbReference>
<dbReference type="GO" id="GO:0046872">
    <property type="term" value="F:metal ion binding"/>
    <property type="evidence" value="ECO:0007669"/>
    <property type="project" value="UniProtKB-KW"/>
</dbReference>
<dbReference type="InterPro" id="IPR001952">
    <property type="entry name" value="Alkaline_phosphatase"/>
</dbReference>
<dbReference type="InterPro" id="IPR017850">
    <property type="entry name" value="Alkaline_phosphatase_core_sf"/>
</dbReference>
<gene>
    <name evidence="5" type="ORF">AVEN_7071_1</name>
</gene>
<evidence type="ECO:0000313" key="6">
    <source>
        <dbReference type="Proteomes" id="UP000499080"/>
    </source>
</evidence>
<evidence type="ECO:0000256" key="4">
    <source>
        <dbReference type="SAM" id="MobiDB-lite"/>
    </source>
</evidence>
<dbReference type="EC" id="3.1.3.1" evidence="1"/>
<keyword evidence="2" id="KW-0597">Phosphoprotein</keyword>
<dbReference type="AlphaFoldDB" id="A0A4Y2RBV1"/>